<dbReference type="GO" id="GO:0008094">
    <property type="term" value="F:ATP-dependent activity, acting on DNA"/>
    <property type="evidence" value="ECO:0007669"/>
    <property type="project" value="UniProtKB-ARBA"/>
</dbReference>
<dbReference type="Proteomes" id="UP000076408">
    <property type="component" value="Unassembled WGS sequence"/>
</dbReference>
<keyword evidence="6" id="KW-0378">Hydrolase</keyword>
<evidence type="ECO:0000256" key="4">
    <source>
        <dbReference type="ARBA" id="ARBA00022553"/>
    </source>
</evidence>
<dbReference type="Gene3D" id="1.20.5.190">
    <property type="match status" value="1"/>
</dbReference>
<dbReference type="FunFam" id="1.10.8.60:FF:000174">
    <property type="entry name" value="Uncharacterized protein, isoform A"/>
    <property type="match status" value="1"/>
</dbReference>
<dbReference type="VEuPathDB" id="VectorBase:ASTEI20_032155"/>
<dbReference type="SMART" id="SM00490">
    <property type="entry name" value="HELICc"/>
    <property type="match status" value="1"/>
</dbReference>
<dbReference type="VEuPathDB" id="VectorBase:ASTEI05862"/>
<keyword evidence="12" id="KW-0539">Nucleus</keyword>
<keyword evidence="5" id="KW-0547">Nucleotide-binding</keyword>
<accession>A0A182YBM7</accession>
<evidence type="ECO:0000256" key="16">
    <source>
        <dbReference type="SAM" id="MobiDB-lite"/>
    </source>
</evidence>
<feature type="compositionally biased region" description="Basic and acidic residues" evidence="16">
    <location>
        <begin position="1435"/>
        <end position="1453"/>
    </location>
</feature>
<keyword evidence="4" id="KW-0597">Phosphoprotein</keyword>
<feature type="region of interest" description="Disordered" evidence="16">
    <location>
        <begin position="1"/>
        <end position="288"/>
    </location>
</feature>
<dbReference type="CDD" id="cd18793">
    <property type="entry name" value="SF2_C_SNF"/>
    <property type="match status" value="2"/>
</dbReference>
<feature type="compositionally biased region" description="Gly residues" evidence="16">
    <location>
        <begin position="614"/>
        <end position="623"/>
    </location>
</feature>
<keyword evidence="11" id="KW-0804">Transcription</keyword>
<evidence type="ECO:0000256" key="11">
    <source>
        <dbReference type="ARBA" id="ARBA00023163"/>
    </source>
</evidence>
<feature type="compositionally biased region" description="Basic and acidic residues" evidence="16">
    <location>
        <begin position="241"/>
        <end position="267"/>
    </location>
</feature>
<evidence type="ECO:0000256" key="10">
    <source>
        <dbReference type="ARBA" id="ARBA00023125"/>
    </source>
</evidence>
<feature type="compositionally biased region" description="Basic and acidic residues" evidence="16">
    <location>
        <begin position="203"/>
        <end position="218"/>
    </location>
</feature>
<dbReference type="InterPro" id="IPR038718">
    <property type="entry name" value="SNF2-like_sf"/>
</dbReference>
<evidence type="ECO:0000256" key="2">
    <source>
        <dbReference type="ARBA" id="ARBA00007025"/>
    </source>
</evidence>
<evidence type="ECO:0000256" key="15">
    <source>
        <dbReference type="ARBA" id="ARBA00082628"/>
    </source>
</evidence>
<dbReference type="InterPro" id="IPR001650">
    <property type="entry name" value="Helicase_C-like"/>
</dbReference>
<feature type="region of interest" description="Disordered" evidence="16">
    <location>
        <begin position="432"/>
        <end position="474"/>
    </location>
</feature>
<keyword evidence="8" id="KW-0067">ATP-binding</keyword>
<dbReference type="InterPro" id="IPR003959">
    <property type="entry name" value="ATPase_AAA_core"/>
</dbReference>
<evidence type="ECO:0000256" key="1">
    <source>
        <dbReference type="ARBA" id="ARBA00004123"/>
    </source>
</evidence>
<dbReference type="GO" id="GO:0004386">
    <property type="term" value="F:helicase activity"/>
    <property type="evidence" value="ECO:0007669"/>
    <property type="project" value="UniProtKB-KW"/>
</dbReference>
<keyword evidence="3" id="KW-0806">Transcription termination</keyword>
<feature type="compositionally biased region" description="Basic residues" evidence="16">
    <location>
        <begin position="1543"/>
        <end position="1563"/>
    </location>
</feature>
<dbReference type="InterPro" id="IPR014001">
    <property type="entry name" value="Helicase_ATP-bd"/>
</dbReference>
<name>A0A182YBM7_ANOST</name>
<protein>
    <recommendedName>
        <fullName evidence="13">Transcription termination factor 2</fullName>
    </recommendedName>
    <alternativeName>
        <fullName evidence="15">RNA polymerase II termination factor</fullName>
    </alternativeName>
    <alternativeName>
        <fullName evidence="14">Transcription release factor 2</fullName>
    </alternativeName>
</protein>
<comment type="similarity">
    <text evidence="2">Belongs to the SNF2/RAD54 helicase family.</text>
</comment>
<proteinExistence type="inferred from homology"/>
<dbReference type="EnsemblMetazoa" id="ASTEI05862-RA">
    <property type="protein sequence ID" value="ASTEI05862-PA"/>
    <property type="gene ID" value="ASTEI05862"/>
</dbReference>
<dbReference type="PROSITE" id="PS51192">
    <property type="entry name" value="HELICASE_ATP_BIND_1"/>
    <property type="match status" value="1"/>
</dbReference>
<evidence type="ECO:0000256" key="13">
    <source>
        <dbReference type="ARBA" id="ARBA00070113"/>
    </source>
</evidence>
<dbReference type="GO" id="GO:0005634">
    <property type="term" value="C:nucleus"/>
    <property type="evidence" value="ECO:0007669"/>
    <property type="project" value="UniProtKB-SubCell"/>
</dbReference>
<organism evidence="17 18">
    <name type="scientific">Anopheles stephensi</name>
    <name type="common">Indo-Pakistan malaria mosquito</name>
    <dbReference type="NCBI Taxonomy" id="30069"/>
    <lineage>
        <taxon>Eukaryota</taxon>
        <taxon>Metazoa</taxon>
        <taxon>Ecdysozoa</taxon>
        <taxon>Arthropoda</taxon>
        <taxon>Hexapoda</taxon>
        <taxon>Insecta</taxon>
        <taxon>Pterygota</taxon>
        <taxon>Neoptera</taxon>
        <taxon>Endopterygota</taxon>
        <taxon>Diptera</taxon>
        <taxon>Nematocera</taxon>
        <taxon>Culicoidea</taxon>
        <taxon>Culicidae</taxon>
        <taxon>Anophelinae</taxon>
        <taxon>Anopheles</taxon>
    </lineage>
</organism>
<dbReference type="Gene3D" id="3.40.50.10810">
    <property type="entry name" value="Tandem AAA-ATPase domain"/>
    <property type="match status" value="1"/>
</dbReference>
<dbReference type="Pfam" id="PF00004">
    <property type="entry name" value="AAA"/>
    <property type="match status" value="1"/>
</dbReference>
<dbReference type="CDD" id="cd23767">
    <property type="entry name" value="IQCD"/>
    <property type="match status" value="1"/>
</dbReference>
<dbReference type="InterPro" id="IPR000330">
    <property type="entry name" value="SNF2_N"/>
</dbReference>
<comment type="subcellular location">
    <subcellularLocation>
        <location evidence="1">Nucleus</location>
    </subcellularLocation>
</comment>
<dbReference type="InterPro" id="IPR027417">
    <property type="entry name" value="P-loop_NTPase"/>
</dbReference>
<evidence type="ECO:0000256" key="14">
    <source>
        <dbReference type="ARBA" id="ARBA00079067"/>
    </source>
</evidence>
<dbReference type="VEuPathDB" id="VectorBase:ASTEI20_038313"/>
<dbReference type="PROSITE" id="PS51194">
    <property type="entry name" value="HELICASE_CTER"/>
    <property type="match status" value="1"/>
</dbReference>
<keyword evidence="7" id="KW-0347">Helicase</keyword>
<feature type="compositionally biased region" description="Basic residues" evidence="16">
    <location>
        <begin position="66"/>
        <end position="75"/>
    </location>
</feature>
<evidence type="ECO:0000256" key="5">
    <source>
        <dbReference type="ARBA" id="ARBA00022741"/>
    </source>
</evidence>
<evidence type="ECO:0000256" key="8">
    <source>
        <dbReference type="ARBA" id="ARBA00022840"/>
    </source>
</evidence>
<reference evidence="18" key="1">
    <citation type="journal article" date="2014" name="Genome Biol.">
        <title>Genome analysis of a major urban malaria vector mosquito, Anopheles stephensi.</title>
        <authorList>
            <person name="Jiang X."/>
            <person name="Peery A."/>
            <person name="Hall A.B."/>
            <person name="Sharma A."/>
            <person name="Chen X.G."/>
            <person name="Waterhouse R.M."/>
            <person name="Komissarov A."/>
            <person name="Riehle M.M."/>
            <person name="Shouche Y."/>
            <person name="Sharakhova M.V."/>
            <person name="Lawson D."/>
            <person name="Pakpour N."/>
            <person name="Arensburger P."/>
            <person name="Davidson V.L."/>
            <person name="Eiglmeier K."/>
            <person name="Emrich S."/>
            <person name="George P."/>
            <person name="Kennedy R.C."/>
            <person name="Mane S.P."/>
            <person name="Maslen G."/>
            <person name="Oringanje C."/>
            <person name="Qi Y."/>
            <person name="Settlage R."/>
            <person name="Tojo M."/>
            <person name="Tubio J.M."/>
            <person name="Unger M.F."/>
            <person name="Wang B."/>
            <person name="Vernick K.D."/>
            <person name="Ribeiro J.M."/>
            <person name="James A.A."/>
            <person name="Michel K."/>
            <person name="Riehle M.A."/>
            <person name="Luckhart S."/>
            <person name="Sharakhov I.V."/>
            <person name="Tu Z."/>
        </authorList>
    </citation>
    <scope>NUCLEOTIDE SEQUENCE [LARGE SCALE GENOMIC DNA]</scope>
    <source>
        <strain evidence="18">Indian</strain>
    </source>
</reference>
<sequence length="1989" mass="224938">MSAKNFFVDDSAEEDSFRGHQSFSKFREGESIVIEETDSEATIESSVNSANSSTAASEEENLVQQMKKRQSKRMSLHPQAAENESSDEGEPENLDSTNQVDLTYEDDDDDEEEQEVERRAYSPLTRMSIHGVAAAEGSDEDDEATDIEDDRRSRVDDSESDDELIGKPARKSRKKVIISDDESDAGEKKENDSFDASLPLHSYDAEAGRPVIGKEKDNLSSSLQHYDDQDSISTKLSSTLKSEETSSRAQNDERDQSRTSFHADVRHSISMRASIGEKLSSTHIGEDVDGNADAKEAEQQPTSDSSSVKLVEKSEEILTVSSGDEDEEVSFQGVVHPARPSGTTKPLQQNLVQPTITSFVRGSIQQPGQRVSQSEYDAKVRRMADLKSQLVLIESVMKNSAKLPDKGAGLVRRLAEIKGQIFQLSKDIEMTRATPSKGAKRTIQQNFDLPRRSGDNSRDTSGNSSAGGGGGNNRGEFISWDAIKKTTDDIQPRHTGKQGIATFESQKLLTMDRLATLHKSIETCPTEDTLADPPKLLKIDLMDHQRHALAWMLWRETQKPRGGILADDMGLGKTLSMISLVLKSAELDPDGEQLEQRESESENDDDQENQQPTNGGGGGGGGSWKSKGRKDYYAGGTLIVCPASLMRQWEGEITNRVKRNSLSVCVHHGTQREAKPRHLAKYDVVITTYNIVSRESKATARGGDGVYGVNWERIILDEAHVIRNHKSNMSESCCGLKGRYRWLLTGTPIQNKEMDVYALMKFLRCTPFNDLVHWKRWIDNKTAGGAMRLNTIMKSIMLRRTKKQLQERGALTSLPTKTIEVIEVELEKDEMNVYQKVLMYSKNLFAQFLHQRAEKEQAANYGYGHRPTFTQRSGGANHAFDKVHQKLKSMHDRHDGTEVKQHQILVLLLRLRQICCHPGLIYEMLTDDDQGNLELSEGGDDASRDSEVDLLGQLNKLKLNDVLAEHEAKLANGGTDRENVSLNLSEEFNQPEGVVRAASKLMLKSNPIFRTDRASSKIEKTMQLLEEKIFHTDDKAIIVSQWTSMLDILGSHLEARNVAFVSLTGKVPVKLRNDIVLAFNKPSGKAKVTKMSNRTFNLLWTGAQKDLEKLAVNDFEYQAIEAQHDRSEIQGQVFELYLRYLVISNRLEEIYDQIVQPQKRILIRKLLDNCLGRMLELKHDLVIIDMTEFSYNDTIVEKLGLTPLSMEVNVPRYFRREREEQLNERKKFMDDILKKIGALDEEVVEEELSELEAIRIIQTHERARQGRLRAQFMKELKILKEKGKPDSSRDKSTTGLNAAMKIQKVWRGYATRRQTRRKKMEEMILIGMVPAPVTSARTAVDELEDLKQFRYKQQKTFQDDYERSLVRVKEEISVKQGAAMTEDIADEIRTWFKEYQKRTGRLPDFPSEEAGGSRHLLSRQGTESEMSRSSVLSSRESKLKGSGKEKLAQKKPGELSLEEGLDKAFKPMQSSFLPEIKSGIEEYTEVWKGKDESQNLRQTYYDDMIYEEKYADVEAELRRIVDEIMRQELELLQIALERDRGGKKLKKSSKKARRSGKKGKKKKDKDLTPDRTTESLFEELVTNGIIKKYPETPIKAYVGDLSYAARSALNPSPGDVRQLIKQYCILPLGSETIRNFGPCIKSLLIAGPKGSGKTSLVHAICTETGSVLFDISPPNIVGKYPGKSGLIMLMHLISKVSRLLQPSVIYFGDAEKPFMKKIPKTDRTDPKRLKKDLPKLVKNIQPEDRIMLIGTSDCPWEADMKLMVQTYQRFVYIPRPDYGALSYAWKELLSHYSGVHRQFDTGAMAKISDGYTIGSVVRCIREVITCKRMLQLRVHPLTHLELINALSALEPVYKEEEEAFLYWWCKTPLGRRRSKQMEKDHEAMMEMENIMLLSLTAGGVGLNLVGANHLFLLDPHWNPQLEAQAQDRIYRVGQTKSVYIWKFMCTETVEQKIHALQQHKLSIADAALTGTVNKGSKLTMDDLKSLFGL</sequence>
<feature type="region of interest" description="Disordered" evidence="16">
    <location>
        <begin position="587"/>
        <end position="625"/>
    </location>
</feature>
<evidence type="ECO:0000256" key="3">
    <source>
        <dbReference type="ARBA" id="ARBA00022472"/>
    </source>
</evidence>
<dbReference type="GO" id="GO:0003677">
    <property type="term" value="F:DNA binding"/>
    <property type="evidence" value="ECO:0007669"/>
    <property type="project" value="UniProtKB-KW"/>
</dbReference>
<keyword evidence="10" id="KW-0238">DNA-binding</keyword>
<feature type="compositionally biased region" description="Acidic residues" evidence="16">
    <location>
        <begin position="103"/>
        <end position="115"/>
    </location>
</feature>
<dbReference type="Pfam" id="PF00176">
    <property type="entry name" value="SNF2-rel_dom"/>
    <property type="match status" value="1"/>
</dbReference>
<dbReference type="VEuPathDB" id="VectorBase:ASTE008465"/>
<evidence type="ECO:0000313" key="18">
    <source>
        <dbReference type="Proteomes" id="UP000076408"/>
    </source>
</evidence>
<dbReference type="PROSITE" id="PS50096">
    <property type="entry name" value="IQ"/>
    <property type="match status" value="1"/>
</dbReference>
<dbReference type="SMART" id="SM00487">
    <property type="entry name" value="DEXDc"/>
    <property type="match status" value="1"/>
</dbReference>
<keyword evidence="18" id="KW-1185">Reference proteome</keyword>
<dbReference type="PANTHER" id="PTHR14690:SF0">
    <property type="entry name" value="IQ MOTIF CONTAINING WITH AAA DOMAIN 1"/>
    <property type="match status" value="1"/>
</dbReference>
<dbReference type="InterPro" id="IPR000048">
    <property type="entry name" value="IQ_motif_EF-hand-BS"/>
</dbReference>
<evidence type="ECO:0000313" key="17">
    <source>
        <dbReference type="EnsemblMetazoa" id="ASTEI05862-PA"/>
    </source>
</evidence>
<keyword evidence="9" id="KW-0805">Transcription regulation</keyword>
<dbReference type="Pfam" id="PF00612">
    <property type="entry name" value="IQ"/>
    <property type="match status" value="1"/>
</dbReference>
<dbReference type="InterPro" id="IPR052267">
    <property type="entry name" value="N-DRC_Component"/>
</dbReference>
<dbReference type="Gene3D" id="3.40.50.300">
    <property type="entry name" value="P-loop containing nucleotide triphosphate hydrolases"/>
    <property type="match status" value="3"/>
</dbReference>
<dbReference type="FunFam" id="3.40.50.10810:FF:000043">
    <property type="entry name" value="Transcription termination factor 2"/>
    <property type="match status" value="1"/>
</dbReference>
<evidence type="ECO:0000256" key="12">
    <source>
        <dbReference type="ARBA" id="ARBA00023242"/>
    </source>
</evidence>
<dbReference type="Pfam" id="PF00271">
    <property type="entry name" value="Helicase_C"/>
    <property type="match status" value="1"/>
</dbReference>
<evidence type="ECO:0000256" key="9">
    <source>
        <dbReference type="ARBA" id="ARBA00023015"/>
    </source>
</evidence>
<dbReference type="STRING" id="30069.A0A182YBM7"/>
<dbReference type="SUPFAM" id="SSF52540">
    <property type="entry name" value="P-loop containing nucleoside triphosphate hydrolases"/>
    <property type="match status" value="4"/>
</dbReference>
<dbReference type="GO" id="GO:0006353">
    <property type="term" value="P:DNA-templated transcription termination"/>
    <property type="evidence" value="ECO:0007669"/>
    <property type="project" value="UniProtKB-KW"/>
</dbReference>
<dbReference type="GO" id="GO:0005737">
    <property type="term" value="C:cytoplasm"/>
    <property type="evidence" value="ECO:0007669"/>
    <property type="project" value="UniProtKB-ARBA"/>
</dbReference>
<dbReference type="InterPro" id="IPR049730">
    <property type="entry name" value="SNF2/RAD54-like_C"/>
</dbReference>
<dbReference type="GO" id="GO:0005524">
    <property type="term" value="F:ATP binding"/>
    <property type="evidence" value="ECO:0007669"/>
    <property type="project" value="UniProtKB-KW"/>
</dbReference>
<reference evidence="17" key="2">
    <citation type="submission" date="2020-05" db="UniProtKB">
        <authorList>
            <consortium name="EnsemblMetazoa"/>
        </authorList>
    </citation>
    <scope>IDENTIFICATION</scope>
    <source>
        <strain evidence="17">Indian</strain>
    </source>
</reference>
<feature type="compositionally biased region" description="Acidic residues" evidence="16">
    <location>
        <begin position="137"/>
        <end position="148"/>
    </location>
</feature>
<dbReference type="PANTHER" id="PTHR14690">
    <property type="entry name" value="IQ MOTIF CONTAINING WITH AAA DOMAIN 1"/>
    <property type="match status" value="1"/>
</dbReference>
<feature type="region of interest" description="Disordered" evidence="16">
    <location>
        <begin position="1402"/>
        <end position="1453"/>
    </location>
</feature>
<feature type="compositionally biased region" description="Basic and acidic residues" evidence="16">
    <location>
        <begin position="449"/>
        <end position="458"/>
    </location>
</feature>
<feature type="compositionally biased region" description="Low complexity" evidence="16">
    <location>
        <begin position="44"/>
        <end position="56"/>
    </location>
</feature>
<evidence type="ECO:0000256" key="7">
    <source>
        <dbReference type="ARBA" id="ARBA00022806"/>
    </source>
</evidence>
<feature type="region of interest" description="Disordered" evidence="16">
    <location>
        <begin position="1542"/>
        <end position="1569"/>
    </location>
</feature>
<evidence type="ECO:0000256" key="6">
    <source>
        <dbReference type="ARBA" id="ARBA00022801"/>
    </source>
</evidence>
<feature type="compositionally biased region" description="Acidic residues" evidence="16">
    <location>
        <begin position="84"/>
        <end position="93"/>
    </location>
</feature>
<dbReference type="GO" id="GO:0016887">
    <property type="term" value="F:ATP hydrolysis activity"/>
    <property type="evidence" value="ECO:0007669"/>
    <property type="project" value="InterPro"/>
</dbReference>